<evidence type="ECO:0000256" key="1">
    <source>
        <dbReference type="ARBA" id="ARBA00022603"/>
    </source>
</evidence>
<protein>
    <submittedName>
        <fullName evidence="5">Methyltransferase family protein</fullName>
    </submittedName>
</protein>
<feature type="domain" description="Methyltransferase type 11" evidence="4">
    <location>
        <begin position="54"/>
        <end position="144"/>
    </location>
</feature>
<keyword evidence="1 5" id="KW-0489">Methyltransferase</keyword>
<dbReference type="AlphaFoldDB" id="A0A315SB23"/>
<evidence type="ECO:0000313" key="5">
    <source>
        <dbReference type="EMBL" id="RKR96182.1"/>
    </source>
</evidence>
<name>A0A315SB23_WILMA</name>
<evidence type="ECO:0000256" key="2">
    <source>
        <dbReference type="ARBA" id="ARBA00022679"/>
    </source>
</evidence>
<proteinExistence type="predicted"/>
<dbReference type="PANTHER" id="PTHR43464:SF19">
    <property type="entry name" value="UBIQUINONE BIOSYNTHESIS O-METHYLTRANSFERASE, MITOCHONDRIAL"/>
    <property type="match status" value="1"/>
</dbReference>
<dbReference type="SUPFAM" id="SSF53335">
    <property type="entry name" value="S-adenosyl-L-methionine-dependent methyltransferases"/>
    <property type="match status" value="1"/>
</dbReference>
<dbReference type="Gene3D" id="3.40.50.150">
    <property type="entry name" value="Vaccinia Virus protein VP39"/>
    <property type="match status" value="1"/>
</dbReference>
<dbReference type="PANTHER" id="PTHR43464">
    <property type="entry name" value="METHYLTRANSFERASE"/>
    <property type="match status" value="1"/>
</dbReference>
<dbReference type="EMBL" id="RBKV01000001">
    <property type="protein sequence ID" value="RKR96182.1"/>
    <property type="molecule type" value="Genomic_DNA"/>
</dbReference>
<dbReference type="Proteomes" id="UP000274762">
    <property type="component" value="Unassembled WGS sequence"/>
</dbReference>
<evidence type="ECO:0000256" key="3">
    <source>
        <dbReference type="ARBA" id="ARBA00022691"/>
    </source>
</evidence>
<evidence type="ECO:0000259" key="4">
    <source>
        <dbReference type="Pfam" id="PF08241"/>
    </source>
</evidence>
<dbReference type="InterPro" id="IPR029063">
    <property type="entry name" value="SAM-dependent_MTases_sf"/>
</dbReference>
<organism evidence="5 6">
    <name type="scientific">Williamsia marianensis</name>
    <dbReference type="NCBI Taxonomy" id="85044"/>
    <lineage>
        <taxon>Bacteria</taxon>
        <taxon>Bacillati</taxon>
        <taxon>Actinomycetota</taxon>
        <taxon>Actinomycetes</taxon>
        <taxon>Mycobacteriales</taxon>
        <taxon>Nocardiaceae</taxon>
        <taxon>Williamsia</taxon>
    </lineage>
</organism>
<keyword evidence="3" id="KW-0949">S-adenosyl-L-methionine</keyword>
<accession>A0A495K712</accession>
<comment type="caution">
    <text evidence="5">The sequence shown here is derived from an EMBL/GenBank/DDBJ whole genome shotgun (WGS) entry which is preliminary data.</text>
</comment>
<reference evidence="5 6" key="1">
    <citation type="submission" date="2018-10" db="EMBL/GenBank/DDBJ databases">
        <title>Sequencing the genomes of 1000 actinobacteria strains.</title>
        <authorList>
            <person name="Klenk H.-P."/>
        </authorList>
    </citation>
    <scope>NUCLEOTIDE SEQUENCE [LARGE SCALE GENOMIC DNA]</scope>
    <source>
        <strain evidence="5 6">DSM 44343</strain>
    </source>
</reference>
<accession>A0A315SB23</accession>
<gene>
    <name evidence="5" type="ORF">DFJ75_3022</name>
</gene>
<dbReference type="GO" id="GO:0008757">
    <property type="term" value="F:S-adenosylmethionine-dependent methyltransferase activity"/>
    <property type="evidence" value="ECO:0007669"/>
    <property type="project" value="InterPro"/>
</dbReference>
<dbReference type="InterPro" id="IPR013216">
    <property type="entry name" value="Methyltransf_11"/>
</dbReference>
<evidence type="ECO:0000313" key="6">
    <source>
        <dbReference type="Proteomes" id="UP000274762"/>
    </source>
</evidence>
<dbReference type="CDD" id="cd02440">
    <property type="entry name" value="AdoMet_MTases"/>
    <property type="match status" value="1"/>
</dbReference>
<dbReference type="GO" id="GO:0032259">
    <property type="term" value="P:methylation"/>
    <property type="evidence" value="ECO:0007669"/>
    <property type="project" value="UniProtKB-KW"/>
</dbReference>
<sequence>MAIMSGNNSVKERWSLLRIEDHDHIASDSKHWNFNTHYYPFIERSLQGRAASVLDVGSGEGMLTRLLHRSIPHVVGIDCDEASVDMAAAKSDDIDYICGDVLSHPFEPESFDAVVSVATLHHMDPRHGLRRMGELIRPGGTLVVVGCAGSEGLRDRALDYVSIVAAGAAVARRNVWKQPSPIVWPPPVSYREMRTHASELLPGSRFRRELLYRYSITWTKPLSR</sequence>
<keyword evidence="2 5" id="KW-0808">Transferase</keyword>
<dbReference type="Pfam" id="PF08241">
    <property type="entry name" value="Methyltransf_11"/>
    <property type="match status" value="1"/>
</dbReference>